<organism evidence="1">
    <name type="scientific">marine sediment metagenome</name>
    <dbReference type="NCBI Taxonomy" id="412755"/>
    <lineage>
        <taxon>unclassified sequences</taxon>
        <taxon>metagenomes</taxon>
        <taxon>ecological metagenomes</taxon>
    </lineage>
</organism>
<dbReference type="AlphaFoldDB" id="A0A0F9E133"/>
<reference evidence="1" key="1">
    <citation type="journal article" date="2015" name="Nature">
        <title>Complex archaea that bridge the gap between prokaryotes and eukaryotes.</title>
        <authorList>
            <person name="Spang A."/>
            <person name="Saw J.H."/>
            <person name="Jorgensen S.L."/>
            <person name="Zaremba-Niedzwiedzka K."/>
            <person name="Martijn J."/>
            <person name="Lind A.E."/>
            <person name="van Eijk R."/>
            <person name="Schleper C."/>
            <person name="Guy L."/>
            <person name="Ettema T.J."/>
        </authorList>
    </citation>
    <scope>NUCLEOTIDE SEQUENCE</scope>
</reference>
<comment type="caution">
    <text evidence="1">The sequence shown here is derived from an EMBL/GenBank/DDBJ whole genome shotgun (WGS) entry which is preliminary data.</text>
</comment>
<dbReference type="EMBL" id="LAZR01039114">
    <property type="protein sequence ID" value="KKL17803.1"/>
    <property type="molecule type" value="Genomic_DNA"/>
</dbReference>
<sequence length="189" mass="20959">MLAQVTMYVVVEDDESRHIQAVCATVEEAEAVRRALLATIKSADLPELYASGLSIHAMTAIFPGDRYRLVYGTPQSVPLHPLEVPPLKKSSITNSDAHSEAYHYPDELYVYRKEALAAAALHNTQQLKQGPNGPIDWALVAEIGEPLWRRYRSECMVNSGAGWEDTDLVRPVRVISPTDEEVACDDRVA</sequence>
<proteinExistence type="predicted"/>
<protein>
    <submittedName>
        <fullName evidence="1">Uncharacterized protein</fullName>
    </submittedName>
</protein>
<gene>
    <name evidence="1" type="ORF">LCGC14_2481890</name>
</gene>
<evidence type="ECO:0000313" key="1">
    <source>
        <dbReference type="EMBL" id="KKL17803.1"/>
    </source>
</evidence>
<accession>A0A0F9E133</accession>
<name>A0A0F9E133_9ZZZZ</name>